<proteinExistence type="predicted"/>
<reference evidence="1" key="1">
    <citation type="submission" date="2023-08" db="EMBL/GenBank/DDBJ databases">
        <authorList>
            <person name="Alioto T."/>
            <person name="Alioto T."/>
            <person name="Gomez Garrido J."/>
        </authorList>
    </citation>
    <scope>NUCLEOTIDE SEQUENCE</scope>
</reference>
<dbReference type="EMBL" id="OX597842">
    <property type="protein sequence ID" value="CAI9743439.1"/>
    <property type="molecule type" value="Genomic_DNA"/>
</dbReference>
<evidence type="ECO:0000313" key="2">
    <source>
        <dbReference type="Proteomes" id="UP001162480"/>
    </source>
</evidence>
<protein>
    <submittedName>
        <fullName evidence="1">Uncharacterized protein</fullName>
    </submittedName>
</protein>
<evidence type="ECO:0000313" key="1">
    <source>
        <dbReference type="EMBL" id="CAI9743439.1"/>
    </source>
</evidence>
<gene>
    <name evidence="1" type="ORF">OCTVUL_1B008507</name>
</gene>
<sequence length="123" mass="11970">MLGGVSCGCGSVDDKGSVGGIVTSGDVGGVDCGSDYGCDPGDSASPVAFAVFAILPIGDVAVAVTVALSGLQYVDCREIYEGDFEGDICMAGGAGSGIGGVGNVGVIEDSCVSTLITIHDSHF</sequence>
<accession>A0AA36BZY3</accession>
<name>A0AA36BZY3_OCTVU</name>
<keyword evidence="2" id="KW-1185">Reference proteome</keyword>
<dbReference type="AlphaFoldDB" id="A0AA36BZY3"/>
<organism evidence="1 2">
    <name type="scientific">Octopus vulgaris</name>
    <name type="common">Common octopus</name>
    <dbReference type="NCBI Taxonomy" id="6645"/>
    <lineage>
        <taxon>Eukaryota</taxon>
        <taxon>Metazoa</taxon>
        <taxon>Spiralia</taxon>
        <taxon>Lophotrochozoa</taxon>
        <taxon>Mollusca</taxon>
        <taxon>Cephalopoda</taxon>
        <taxon>Coleoidea</taxon>
        <taxon>Octopodiformes</taxon>
        <taxon>Octopoda</taxon>
        <taxon>Incirrata</taxon>
        <taxon>Octopodidae</taxon>
        <taxon>Octopus</taxon>
    </lineage>
</organism>
<dbReference type="Proteomes" id="UP001162480">
    <property type="component" value="Chromosome 29"/>
</dbReference>